<keyword evidence="10" id="KW-0436">Ligase</keyword>
<evidence type="ECO:0000256" key="1">
    <source>
        <dbReference type="ARBA" id="ARBA00005187"/>
    </source>
</evidence>
<name>A0ABW6NCL1_9NOCA</name>
<comment type="similarity">
    <text evidence="2">Belongs to the asparagine synthetase family.</text>
</comment>
<keyword evidence="5" id="KW-0067">ATP-binding</keyword>
<dbReference type="CDD" id="cd01991">
    <property type="entry name" value="Asn_synthase_B_C"/>
    <property type="match status" value="1"/>
</dbReference>
<dbReference type="PANTHER" id="PTHR43284:SF1">
    <property type="entry name" value="ASPARAGINE SYNTHETASE"/>
    <property type="match status" value="1"/>
</dbReference>
<reference evidence="10 11" key="1">
    <citation type="submission" date="2024-10" db="EMBL/GenBank/DDBJ databases">
        <title>The Natural Products Discovery Center: Release of the First 8490 Sequenced Strains for Exploring Actinobacteria Biosynthetic Diversity.</title>
        <authorList>
            <person name="Kalkreuter E."/>
            <person name="Kautsar S.A."/>
            <person name="Yang D."/>
            <person name="Bader C.D."/>
            <person name="Teijaro C.N."/>
            <person name="Fluegel L."/>
            <person name="Davis C.M."/>
            <person name="Simpson J.R."/>
            <person name="Lauterbach L."/>
            <person name="Steele A.D."/>
            <person name="Gui C."/>
            <person name="Meng S."/>
            <person name="Li G."/>
            <person name="Viehrig K."/>
            <person name="Ye F."/>
            <person name="Su P."/>
            <person name="Kiefer A.F."/>
            <person name="Nichols A."/>
            <person name="Cepeda A.J."/>
            <person name="Yan W."/>
            <person name="Fan B."/>
            <person name="Jiang Y."/>
            <person name="Adhikari A."/>
            <person name="Zheng C.-J."/>
            <person name="Schuster L."/>
            <person name="Cowan T.M."/>
            <person name="Smanski M.J."/>
            <person name="Chevrette M.G."/>
            <person name="De Carvalho L.P.S."/>
            <person name="Shen B."/>
        </authorList>
    </citation>
    <scope>NUCLEOTIDE SEQUENCE [LARGE SCALE GENOMIC DNA]</scope>
    <source>
        <strain evidence="10 11">NPDC004550</strain>
    </source>
</reference>
<feature type="domain" description="Glutamine amidotransferase type-2" evidence="9">
    <location>
        <begin position="2"/>
        <end position="215"/>
    </location>
</feature>
<dbReference type="GO" id="GO:0004066">
    <property type="term" value="F:asparagine synthase (glutamine-hydrolyzing) activity"/>
    <property type="evidence" value="ECO:0007669"/>
    <property type="project" value="UniProtKB-EC"/>
</dbReference>
<dbReference type="SUPFAM" id="SSF56235">
    <property type="entry name" value="N-terminal nucleophile aminohydrolases (Ntn hydrolases)"/>
    <property type="match status" value="1"/>
</dbReference>
<dbReference type="PIRSF" id="PIRSF001589">
    <property type="entry name" value="Asn_synthetase_glu-h"/>
    <property type="match status" value="1"/>
</dbReference>
<proteinExistence type="inferred from homology"/>
<evidence type="ECO:0000256" key="5">
    <source>
        <dbReference type="ARBA" id="ARBA00022840"/>
    </source>
</evidence>
<evidence type="ECO:0000256" key="3">
    <source>
        <dbReference type="ARBA" id="ARBA00012737"/>
    </source>
</evidence>
<evidence type="ECO:0000313" key="10">
    <source>
        <dbReference type="EMBL" id="MFF0452877.1"/>
    </source>
</evidence>
<keyword evidence="7" id="KW-0315">Glutamine amidotransferase</keyword>
<dbReference type="PANTHER" id="PTHR43284">
    <property type="entry name" value="ASPARAGINE SYNTHETASE (GLUTAMINE-HYDROLYZING)"/>
    <property type="match status" value="1"/>
</dbReference>
<accession>A0ABW6NCL1</accession>
<comment type="caution">
    <text evidence="10">The sequence shown here is derived from an EMBL/GenBank/DDBJ whole genome shotgun (WGS) entry which is preliminary data.</text>
</comment>
<dbReference type="InterPro" id="IPR051786">
    <property type="entry name" value="ASN_synthetase/amidase"/>
</dbReference>
<dbReference type="PROSITE" id="PS51278">
    <property type="entry name" value="GATASE_TYPE_2"/>
    <property type="match status" value="1"/>
</dbReference>
<dbReference type="InterPro" id="IPR014729">
    <property type="entry name" value="Rossmann-like_a/b/a_fold"/>
</dbReference>
<dbReference type="Proteomes" id="UP001601521">
    <property type="component" value="Unassembled WGS sequence"/>
</dbReference>
<dbReference type="InterPro" id="IPR029055">
    <property type="entry name" value="Ntn_hydrolases_N"/>
</dbReference>
<dbReference type="CDD" id="cd00712">
    <property type="entry name" value="AsnB"/>
    <property type="match status" value="1"/>
</dbReference>
<dbReference type="NCBIfam" id="TIGR01536">
    <property type="entry name" value="asn_synth_AEB"/>
    <property type="match status" value="1"/>
</dbReference>
<dbReference type="Gene3D" id="3.60.20.10">
    <property type="entry name" value="Glutamine Phosphoribosylpyrophosphate, subunit 1, domain 1"/>
    <property type="match status" value="1"/>
</dbReference>
<dbReference type="InterPro" id="IPR001962">
    <property type="entry name" value="Asn_synthase"/>
</dbReference>
<dbReference type="InterPro" id="IPR033738">
    <property type="entry name" value="AsnB_N"/>
</dbReference>
<dbReference type="InterPro" id="IPR006426">
    <property type="entry name" value="Asn_synth_AEB"/>
</dbReference>
<dbReference type="EMBL" id="JBIALX010000002">
    <property type="protein sequence ID" value="MFF0452877.1"/>
    <property type="molecule type" value="Genomic_DNA"/>
</dbReference>
<dbReference type="SUPFAM" id="SSF52402">
    <property type="entry name" value="Adenine nucleotide alpha hydrolases-like"/>
    <property type="match status" value="1"/>
</dbReference>
<evidence type="ECO:0000256" key="6">
    <source>
        <dbReference type="ARBA" id="ARBA00022888"/>
    </source>
</evidence>
<dbReference type="Pfam" id="PF13537">
    <property type="entry name" value="GATase_7"/>
    <property type="match status" value="1"/>
</dbReference>
<comment type="pathway">
    <text evidence="1">Amino-acid biosynthesis; L-asparagine biosynthesis; L-asparagine from L-aspartate (L-Gln route): step 1/1.</text>
</comment>
<evidence type="ECO:0000256" key="4">
    <source>
        <dbReference type="ARBA" id="ARBA00022741"/>
    </source>
</evidence>
<keyword evidence="6" id="KW-0061">Asparagine biosynthesis</keyword>
<evidence type="ECO:0000259" key="9">
    <source>
        <dbReference type="PROSITE" id="PS51278"/>
    </source>
</evidence>
<keyword evidence="4" id="KW-0547">Nucleotide-binding</keyword>
<dbReference type="Pfam" id="PF00733">
    <property type="entry name" value="Asn_synthase"/>
    <property type="match status" value="1"/>
</dbReference>
<dbReference type="Gene3D" id="3.40.50.620">
    <property type="entry name" value="HUPs"/>
    <property type="match status" value="2"/>
</dbReference>
<gene>
    <name evidence="10" type="primary">asnB</name>
    <name evidence="10" type="ORF">ACFYTH_05855</name>
</gene>
<evidence type="ECO:0000256" key="2">
    <source>
        <dbReference type="ARBA" id="ARBA00005752"/>
    </source>
</evidence>
<dbReference type="EC" id="6.3.5.4" evidence="3"/>
<dbReference type="RefSeq" id="WP_387249598.1">
    <property type="nucleotide sequence ID" value="NZ_JBIALX010000002.1"/>
</dbReference>
<evidence type="ECO:0000256" key="7">
    <source>
        <dbReference type="ARBA" id="ARBA00022962"/>
    </source>
</evidence>
<dbReference type="InterPro" id="IPR017932">
    <property type="entry name" value="GATase_2_dom"/>
</dbReference>
<protein>
    <recommendedName>
        <fullName evidence="3">asparagine synthase (glutamine-hydrolyzing)</fullName>
        <ecNumber evidence="3">6.3.5.4</ecNumber>
    </recommendedName>
</protein>
<keyword evidence="6" id="KW-0028">Amino-acid biosynthesis</keyword>
<comment type="catalytic activity">
    <reaction evidence="8">
        <text>L-aspartate + L-glutamine + ATP + H2O = L-asparagine + L-glutamate + AMP + diphosphate + H(+)</text>
        <dbReference type="Rhea" id="RHEA:12228"/>
        <dbReference type="ChEBI" id="CHEBI:15377"/>
        <dbReference type="ChEBI" id="CHEBI:15378"/>
        <dbReference type="ChEBI" id="CHEBI:29985"/>
        <dbReference type="ChEBI" id="CHEBI:29991"/>
        <dbReference type="ChEBI" id="CHEBI:30616"/>
        <dbReference type="ChEBI" id="CHEBI:33019"/>
        <dbReference type="ChEBI" id="CHEBI:58048"/>
        <dbReference type="ChEBI" id="CHEBI:58359"/>
        <dbReference type="ChEBI" id="CHEBI:456215"/>
        <dbReference type="EC" id="6.3.5.4"/>
    </reaction>
</comment>
<evidence type="ECO:0000256" key="8">
    <source>
        <dbReference type="ARBA" id="ARBA00048741"/>
    </source>
</evidence>
<sequence>MCGIAGFLTRDRLGTDASRVLDRMLAKIAHRGPDGPGAVIEPTAGLAIGHVRLAINDQRSTAAQPLLSSDGMIIATVAGEFYGFRRLRAELTARGERFATKSDSELVIALYRRYGTDFVEHLRGEFAIALVDVHRGRLVLARDRFGVRPLFYHAGAAVFGWASEAKALLAHPAIPRRLDRAAAVNQLAQVMVPGTTAFESVDAVRPGHVVTVDRDAGGFQIRSRQYWDLEFPAEGGWDEGDTEAHVDAVRRAVIDAVEVRLDADVTVGQYLSGGMDSGALLGVASALSQRPLTALTIGFEDTAYDESAVANAVADHHGVDVAVRRVTDTELYGEAFVQAVWHSERTFYNTLGIAKMHLARTARERGLRAVLSGEGADELFTGYPAFALDHAGGATDPADALVVGATLPMRPQRHPAFENRLGFTPGWVQPWVSTWNTVRPLLANGLLADLGGYEPLEAVVQKLDPARLQGRGRLDQAQYSWIKTMLEGQILNWGGDRVDMAHAIECRPVLLDHHVAEIAVRIPPSLRIRDGVEKWVLREALRHAMPEFLYRRRKFAFMAPPAHRSPDRSSLLSRLDGKYLTRDRIAEVGICDADRTIRFLTEIPPDPAQANEHDKIHNHLLGLHILHDLFTR</sequence>
<organism evidence="10 11">
    <name type="scientific">Nocardia africana</name>
    <dbReference type="NCBI Taxonomy" id="134964"/>
    <lineage>
        <taxon>Bacteria</taxon>
        <taxon>Bacillati</taxon>
        <taxon>Actinomycetota</taxon>
        <taxon>Actinomycetes</taxon>
        <taxon>Mycobacteriales</taxon>
        <taxon>Nocardiaceae</taxon>
        <taxon>Nocardia</taxon>
    </lineage>
</organism>
<keyword evidence="11" id="KW-1185">Reference proteome</keyword>
<evidence type="ECO:0000313" key="11">
    <source>
        <dbReference type="Proteomes" id="UP001601521"/>
    </source>
</evidence>